<accession>A0ACD5BX40</accession>
<keyword evidence="1" id="KW-0548">Nucleotidyltransferase</keyword>
<organism evidence="1 2">
    <name type="scientific">Sphingobacterium thalpophilum</name>
    <dbReference type="NCBI Taxonomy" id="259"/>
    <lineage>
        <taxon>Bacteria</taxon>
        <taxon>Pseudomonadati</taxon>
        <taxon>Bacteroidota</taxon>
        <taxon>Sphingobacteriia</taxon>
        <taxon>Sphingobacteriales</taxon>
        <taxon>Sphingobacteriaceae</taxon>
        <taxon>Sphingobacterium</taxon>
    </lineage>
</organism>
<evidence type="ECO:0000313" key="1">
    <source>
        <dbReference type="EMBL" id="WZN53997.1"/>
    </source>
</evidence>
<dbReference type="EC" id="2.7.7.-" evidence="1"/>
<dbReference type="EMBL" id="CP151087">
    <property type="protein sequence ID" value="WZN53997.1"/>
    <property type="molecule type" value="Genomic_DNA"/>
</dbReference>
<proteinExistence type="predicted"/>
<reference evidence="1" key="1">
    <citation type="submission" date="2024-04" db="EMBL/GenBank/DDBJ databases">
        <title>Complete genome sequence of Sphingobacterium thalpophiium BAA-1094.</title>
        <authorList>
            <person name="Adaikpoh B.I."/>
        </authorList>
    </citation>
    <scope>NUCLEOTIDE SEQUENCE</scope>
    <source>
        <strain evidence="1">BAA-1094</strain>
    </source>
</reference>
<keyword evidence="2" id="KW-1185">Reference proteome</keyword>
<keyword evidence="1" id="KW-0808">Transferase</keyword>
<sequence>MANKIIAFIPLRNGSKGIIGKNHKQFIDKPLFQWVLDTALTSHAFDEVWIATDDNIVKAIVAEMYSGQVFIFHRSRINAGDDSPSTAVVLEFLNGHSYSSHDKLVLLQATSPQTTVRDIQAAISKIENNQYDSVLSCARLKHFRWTEDGHSIDYNWKNKPRRQDFKGYLIESGALYGSTIQAIKQSKQLISGTVGIIEMNDHFAIDIDEPIDWELAETYVKYLQNGEK</sequence>
<dbReference type="Proteomes" id="UP001485301">
    <property type="component" value="Chromosome"/>
</dbReference>
<protein>
    <submittedName>
        <fullName evidence="1">Acylneuraminate cytidylyltransferase family protein</fullName>
        <ecNumber evidence="1">2.7.7.-</ecNumber>
    </submittedName>
</protein>
<name>A0ACD5BX40_9SPHI</name>
<evidence type="ECO:0000313" key="2">
    <source>
        <dbReference type="Proteomes" id="UP001485301"/>
    </source>
</evidence>
<gene>
    <name evidence="1" type="ORF">AACH28_15210</name>
</gene>